<dbReference type="InterPro" id="IPR036388">
    <property type="entry name" value="WH-like_DNA-bd_sf"/>
</dbReference>
<dbReference type="InterPro" id="IPR014048">
    <property type="entry name" value="MethylDNA_cys_MeTrfase_DNA-bd"/>
</dbReference>
<sequence>MASNGQALTGLYFSDQRDCPPVGRISSSGTTAPGIITDPTAGEIDGRGLRNVRIAGRQTHQVAQRANLNSGSVTQRHVGALNALGPTTATAPAQAIFEWAAQELDAYFAGTLTRFSVPLQLEGTPFQQKVWQVLLDIPHSALVSYGDVAQAVGDKAASRAVGVAVGRNPISVIVPCHRVVAASRRLTGYGGGLHRKCSLLLHEGWALT</sequence>
<protein>
    <recommendedName>
        <fullName evidence="3">methylated-DNA--[protein]-cysteine S-methyltransferase</fullName>
        <ecNumber evidence="3">2.1.1.63</ecNumber>
    </recommendedName>
</protein>
<dbReference type="Gene3D" id="1.10.10.10">
    <property type="entry name" value="Winged helix-like DNA-binding domain superfamily/Winged helix DNA-binding domain"/>
    <property type="match status" value="1"/>
</dbReference>
<organism evidence="10 11">
    <name type="scientific">Pusillimonas minor</name>
    <dbReference type="NCBI Taxonomy" id="2697024"/>
    <lineage>
        <taxon>Bacteria</taxon>
        <taxon>Pseudomonadati</taxon>
        <taxon>Pseudomonadota</taxon>
        <taxon>Betaproteobacteria</taxon>
        <taxon>Burkholderiales</taxon>
        <taxon>Alcaligenaceae</taxon>
        <taxon>Pusillimonas</taxon>
    </lineage>
</organism>
<evidence type="ECO:0000256" key="3">
    <source>
        <dbReference type="ARBA" id="ARBA00011918"/>
    </source>
</evidence>
<dbReference type="SUPFAM" id="SSF53155">
    <property type="entry name" value="Methylated DNA-protein cysteine methyltransferase domain"/>
    <property type="match status" value="1"/>
</dbReference>
<dbReference type="GO" id="GO:0003908">
    <property type="term" value="F:methylated-DNA-[protein]-cysteine S-methyltransferase activity"/>
    <property type="evidence" value="ECO:0007669"/>
    <property type="project" value="UniProtKB-EC"/>
</dbReference>
<dbReference type="AlphaFoldDB" id="A0A842HP91"/>
<proteinExistence type="inferred from homology"/>
<dbReference type="InterPro" id="IPR001497">
    <property type="entry name" value="MethylDNA_cys_MeTrfase_AS"/>
</dbReference>
<comment type="catalytic activity">
    <reaction evidence="1">
        <text>a 4-O-methyl-thymidine in DNA + L-cysteinyl-[protein] = a thymidine in DNA + S-methyl-L-cysteinyl-[protein]</text>
        <dbReference type="Rhea" id="RHEA:53428"/>
        <dbReference type="Rhea" id="RHEA-COMP:10131"/>
        <dbReference type="Rhea" id="RHEA-COMP:10132"/>
        <dbReference type="Rhea" id="RHEA-COMP:13555"/>
        <dbReference type="Rhea" id="RHEA-COMP:13556"/>
        <dbReference type="ChEBI" id="CHEBI:29950"/>
        <dbReference type="ChEBI" id="CHEBI:82612"/>
        <dbReference type="ChEBI" id="CHEBI:137386"/>
        <dbReference type="ChEBI" id="CHEBI:137387"/>
        <dbReference type="EC" id="2.1.1.63"/>
    </reaction>
</comment>
<dbReference type="SUPFAM" id="SSF46767">
    <property type="entry name" value="Methylated DNA-protein cysteine methyltransferase, C-terminal domain"/>
    <property type="match status" value="1"/>
</dbReference>
<keyword evidence="5 10" id="KW-0808">Transferase</keyword>
<comment type="similarity">
    <text evidence="2">Belongs to the MGMT family.</text>
</comment>
<keyword evidence="7" id="KW-0234">DNA repair</keyword>
<evidence type="ECO:0000256" key="5">
    <source>
        <dbReference type="ARBA" id="ARBA00022679"/>
    </source>
</evidence>
<dbReference type="FunFam" id="1.10.10.10:FF:000214">
    <property type="entry name" value="Methylated-DNA--protein-cysteine methyltransferase"/>
    <property type="match status" value="1"/>
</dbReference>
<dbReference type="PANTHER" id="PTHR10815:SF5">
    <property type="entry name" value="METHYLATED-DNA--PROTEIN-CYSTEINE METHYLTRANSFERASE"/>
    <property type="match status" value="1"/>
</dbReference>
<evidence type="ECO:0000256" key="7">
    <source>
        <dbReference type="ARBA" id="ARBA00023204"/>
    </source>
</evidence>
<dbReference type="Gene3D" id="3.30.160.70">
    <property type="entry name" value="Methylated DNA-protein cysteine methyltransferase domain"/>
    <property type="match status" value="1"/>
</dbReference>
<keyword evidence="6" id="KW-0227">DNA damage</keyword>
<evidence type="ECO:0000256" key="4">
    <source>
        <dbReference type="ARBA" id="ARBA00022603"/>
    </source>
</evidence>
<evidence type="ECO:0000313" key="10">
    <source>
        <dbReference type="EMBL" id="MBC2769428.1"/>
    </source>
</evidence>
<dbReference type="Pfam" id="PF01035">
    <property type="entry name" value="DNA_binding_1"/>
    <property type="match status" value="1"/>
</dbReference>
<keyword evidence="4 10" id="KW-0489">Methyltransferase</keyword>
<comment type="caution">
    <text evidence="10">The sequence shown here is derived from an EMBL/GenBank/DDBJ whole genome shotgun (WGS) entry which is preliminary data.</text>
</comment>
<evidence type="ECO:0000256" key="2">
    <source>
        <dbReference type="ARBA" id="ARBA00008711"/>
    </source>
</evidence>
<dbReference type="CDD" id="cd06445">
    <property type="entry name" value="ATase"/>
    <property type="match status" value="1"/>
</dbReference>
<dbReference type="PROSITE" id="PS00374">
    <property type="entry name" value="MGMT"/>
    <property type="match status" value="1"/>
</dbReference>
<evidence type="ECO:0000313" key="11">
    <source>
        <dbReference type="Proteomes" id="UP000545386"/>
    </source>
</evidence>
<reference evidence="10 11" key="1">
    <citation type="submission" date="2020-08" db="EMBL/GenBank/DDBJ databases">
        <title>Paraeoetvoesia sp. YC-7-48 draft genome sequence.</title>
        <authorList>
            <person name="Yao L."/>
        </authorList>
    </citation>
    <scope>NUCLEOTIDE SEQUENCE [LARGE SCALE GENOMIC DNA]</scope>
    <source>
        <strain evidence="11">YC-7-48</strain>
    </source>
</reference>
<dbReference type="InterPro" id="IPR036631">
    <property type="entry name" value="MGMT_N_sf"/>
</dbReference>
<accession>A0A842HP91</accession>
<keyword evidence="11" id="KW-1185">Reference proteome</keyword>
<comment type="catalytic activity">
    <reaction evidence="8">
        <text>a 6-O-methyl-2'-deoxyguanosine in DNA + L-cysteinyl-[protein] = S-methyl-L-cysteinyl-[protein] + a 2'-deoxyguanosine in DNA</text>
        <dbReference type="Rhea" id="RHEA:24000"/>
        <dbReference type="Rhea" id="RHEA-COMP:10131"/>
        <dbReference type="Rhea" id="RHEA-COMP:10132"/>
        <dbReference type="Rhea" id="RHEA-COMP:11367"/>
        <dbReference type="Rhea" id="RHEA-COMP:11368"/>
        <dbReference type="ChEBI" id="CHEBI:29950"/>
        <dbReference type="ChEBI" id="CHEBI:82612"/>
        <dbReference type="ChEBI" id="CHEBI:85445"/>
        <dbReference type="ChEBI" id="CHEBI:85448"/>
        <dbReference type="EC" id="2.1.1.63"/>
    </reaction>
</comment>
<evidence type="ECO:0000256" key="6">
    <source>
        <dbReference type="ARBA" id="ARBA00022763"/>
    </source>
</evidence>
<dbReference type="GO" id="GO:0032259">
    <property type="term" value="P:methylation"/>
    <property type="evidence" value="ECO:0007669"/>
    <property type="project" value="UniProtKB-KW"/>
</dbReference>
<evidence type="ECO:0000256" key="1">
    <source>
        <dbReference type="ARBA" id="ARBA00001286"/>
    </source>
</evidence>
<feature type="domain" description="Methylated-DNA-[protein]-cysteine S-methyltransferase DNA binding" evidence="9">
    <location>
        <begin position="125"/>
        <end position="204"/>
    </location>
</feature>
<dbReference type="PANTHER" id="PTHR10815">
    <property type="entry name" value="METHYLATED-DNA--PROTEIN-CYSTEINE METHYLTRANSFERASE"/>
    <property type="match status" value="1"/>
</dbReference>
<dbReference type="EMBL" id="JACJUU010000003">
    <property type="protein sequence ID" value="MBC2769428.1"/>
    <property type="molecule type" value="Genomic_DNA"/>
</dbReference>
<gene>
    <name evidence="10" type="ORF">GTU67_05790</name>
</gene>
<evidence type="ECO:0000256" key="8">
    <source>
        <dbReference type="ARBA" id="ARBA00049348"/>
    </source>
</evidence>
<name>A0A842HP91_9BURK</name>
<dbReference type="GO" id="GO:0006281">
    <property type="term" value="P:DNA repair"/>
    <property type="evidence" value="ECO:0007669"/>
    <property type="project" value="UniProtKB-KW"/>
</dbReference>
<dbReference type="InterPro" id="IPR036217">
    <property type="entry name" value="MethylDNA_cys_MeTrfase_DNAb"/>
</dbReference>
<dbReference type="EC" id="2.1.1.63" evidence="3"/>
<dbReference type="NCBIfam" id="TIGR00589">
    <property type="entry name" value="ogt"/>
    <property type="match status" value="1"/>
</dbReference>
<evidence type="ECO:0000259" key="9">
    <source>
        <dbReference type="Pfam" id="PF01035"/>
    </source>
</evidence>
<dbReference type="Proteomes" id="UP000545386">
    <property type="component" value="Unassembled WGS sequence"/>
</dbReference>